<organism evidence="1 2">
    <name type="scientific">Eumeta variegata</name>
    <name type="common">Bagworm moth</name>
    <name type="synonym">Eumeta japonica</name>
    <dbReference type="NCBI Taxonomy" id="151549"/>
    <lineage>
        <taxon>Eukaryota</taxon>
        <taxon>Metazoa</taxon>
        <taxon>Ecdysozoa</taxon>
        <taxon>Arthropoda</taxon>
        <taxon>Hexapoda</taxon>
        <taxon>Insecta</taxon>
        <taxon>Pterygota</taxon>
        <taxon>Neoptera</taxon>
        <taxon>Endopterygota</taxon>
        <taxon>Lepidoptera</taxon>
        <taxon>Glossata</taxon>
        <taxon>Ditrysia</taxon>
        <taxon>Tineoidea</taxon>
        <taxon>Psychidae</taxon>
        <taxon>Oiketicinae</taxon>
        <taxon>Eumeta</taxon>
    </lineage>
</organism>
<dbReference type="OrthoDB" id="426210at2759"/>
<dbReference type="Proteomes" id="UP000299102">
    <property type="component" value="Unassembled WGS sequence"/>
</dbReference>
<proteinExistence type="predicted"/>
<sequence>MTRRPRAPSRDVRAKRLSHFVNNPSRWPFRFRSEKLTKRKFMSHDDYWTCPRGAAGRLAPEGGALGRPQAPVALSFFCSMARFNPFAIRTHNTNTFFYNPLVSMCRTYNDITKINADMDVLNH</sequence>
<name>A0A4C1UJ56_EUMVA</name>
<dbReference type="AlphaFoldDB" id="A0A4C1UJ56"/>
<accession>A0A4C1UJ56</accession>
<evidence type="ECO:0000313" key="1">
    <source>
        <dbReference type="EMBL" id="GBP26359.1"/>
    </source>
</evidence>
<dbReference type="EMBL" id="BGZK01000179">
    <property type="protein sequence ID" value="GBP26359.1"/>
    <property type="molecule type" value="Genomic_DNA"/>
</dbReference>
<keyword evidence="2" id="KW-1185">Reference proteome</keyword>
<evidence type="ECO:0000313" key="2">
    <source>
        <dbReference type="Proteomes" id="UP000299102"/>
    </source>
</evidence>
<comment type="caution">
    <text evidence="1">The sequence shown here is derived from an EMBL/GenBank/DDBJ whole genome shotgun (WGS) entry which is preliminary data.</text>
</comment>
<gene>
    <name evidence="1" type="ORF">EVAR_95532_1</name>
</gene>
<reference evidence="1 2" key="1">
    <citation type="journal article" date="2019" name="Commun. Biol.">
        <title>The bagworm genome reveals a unique fibroin gene that provides high tensile strength.</title>
        <authorList>
            <person name="Kono N."/>
            <person name="Nakamura H."/>
            <person name="Ohtoshi R."/>
            <person name="Tomita M."/>
            <person name="Numata K."/>
            <person name="Arakawa K."/>
        </authorList>
    </citation>
    <scope>NUCLEOTIDE SEQUENCE [LARGE SCALE GENOMIC DNA]</scope>
</reference>
<protein>
    <submittedName>
        <fullName evidence="1">Uncharacterized protein</fullName>
    </submittedName>
</protein>